<keyword evidence="4" id="KW-0804">Transcription</keyword>
<dbReference type="CDD" id="cd08473">
    <property type="entry name" value="PBP2_CrgA_like_4"/>
    <property type="match status" value="1"/>
</dbReference>
<keyword evidence="7" id="KW-1185">Reference proteome</keyword>
<feature type="domain" description="HTH lysR-type" evidence="5">
    <location>
        <begin position="1"/>
        <end position="59"/>
    </location>
</feature>
<dbReference type="PROSITE" id="PS50931">
    <property type="entry name" value="HTH_LYSR"/>
    <property type="match status" value="1"/>
</dbReference>
<dbReference type="RefSeq" id="WP_138093782.1">
    <property type="nucleotide sequence ID" value="NZ_CP040428.1"/>
</dbReference>
<evidence type="ECO:0000256" key="2">
    <source>
        <dbReference type="ARBA" id="ARBA00023015"/>
    </source>
</evidence>
<dbReference type="GO" id="GO:0043565">
    <property type="term" value="F:sequence-specific DNA binding"/>
    <property type="evidence" value="ECO:0007669"/>
    <property type="project" value="TreeGrafter"/>
</dbReference>
<dbReference type="PANTHER" id="PTHR30537:SF31">
    <property type="entry name" value="TRANSCRIPTIONAL REGULATOR, LYSR FAMILY"/>
    <property type="match status" value="1"/>
</dbReference>
<dbReference type="InterPro" id="IPR000847">
    <property type="entry name" value="LysR_HTH_N"/>
</dbReference>
<organism evidence="6 7">
    <name type="scientific">Jejubacter calystegiae</name>
    <dbReference type="NCBI Taxonomy" id="2579935"/>
    <lineage>
        <taxon>Bacteria</taxon>
        <taxon>Pseudomonadati</taxon>
        <taxon>Pseudomonadota</taxon>
        <taxon>Gammaproteobacteria</taxon>
        <taxon>Enterobacterales</taxon>
        <taxon>Enterobacteriaceae</taxon>
        <taxon>Jejubacter</taxon>
    </lineage>
</organism>
<dbReference type="KEGG" id="izh:FEM41_01560"/>
<name>A0A4P8YD59_9ENTR</name>
<dbReference type="GO" id="GO:0003700">
    <property type="term" value="F:DNA-binding transcription factor activity"/>
    <property type="evidence" value="ECO:0007669"/>
    <property type="project" value="InterPro"/>
</dbReference>
<protein>
    <submittedName>
        <fullName evidence="6">LysR family transcriptional regulator</fullName>
    </submittedName>
</protein>
<evidence type="ECO:0000313" key="6">
    <source>
        <dbReference type="EMBL" id="QCT18419.1"/>
    </source>
</evidence>
<keyword evidence="3" id="KW-0238">DNA-binding</keyword>
<dbReference type="InterPro" id="IPR036390">
    <property type="entry name" value="WH_DNA-bd_sf"/>
</dbReference>
<reference evidence="6 7" key="1">
    <citation type="submission" date="2019-05" db="EMBL/GenBank/DDBJ databases">
        <title>Complete genome sequence of Izhakiella calystegiae KSNA2, an endophyte isolated from beach morning glory (Calystegia soldanella).</title>
        <authorList>
            <person name="Jiang L."/>
            <person name="Jeong J.C."/>
            <person name="Kim C.Y."/>
            <person name="Kim D.H."/>
            <person name="Kim S.W."/>
            <person name="Lee j."/>
        </authorList>
    </citation>
    <scope>NUCLEOTIDE SEQUENCE [LARGE SCALE GENOMIC DNA]</scope>
    <source>
        <strain evidence="6 7">KSNA2</strain>
    </source>
</reference>
<dbReference type="Gene3D" id="3.40.190.290">
    <property type="match status" value="1"/>
</dbReference>
<dbReference type="Pfam" id="PF00126">
    <property type="entry name" value="HTH_1"/>
    <property type="match status" value="1"/>
</dbReference>
<dbReference type="Pfam" id="PF03466">
    <property type="entry name" value="LysR_substrate"/>
    <property type="match status" value="1"/>
</dbReference>
<dbReference type="AlphaFoldDB" id="A0A4P8YD59"/>
<evidence type="ECO:0000256" key="4">
    <source>
        <dbReference type="ARBA" id="ARBA00023163"/>
    </source>
</evidence>
<dbReference type="Proteomes" id="UP000302163">
    <property type="component" value="Chromosome"/>
</dbReference>
<evidence type="ECO:0000256" key="3">
    <source>
        <dbReference type="ARBA" id="ARBA00023125"/>
    </source>
</evidence>
<sequence length="300" mass="33728">MQDLNELYYYAKVVERGGFAEAARATGIPRSTLSRRIAALEERLGVRLIQRSTRRFNVTDIGWEYYQHCQALLVDAQAAQAVIDRASDTPRGTIRLSCHVVLLHAHVGDILADYMRRYPDVMVEVEATNRRVDVIGEGLDLALRVLPPPLEDSELVIKVLGESHQLLVAHPDLLARYGEPQSLESLVQLPLLGAGQGEERLYRQWRLMNAEGEERLLTYRPRLASDDLVLLRQAALAGNGVTILPHMMIRDDLLTGQLVNILPQWRPAQRIIHALYPSRRGQMPAVRHFLAFLAGALGDI</sequence>
<comment type="similarity">
    <text evidence="1">Belongs to the LysR transcriptional regulatory family.</text>
</comment>
<dbReference type="EMBL" id="CP040428">
    <property type="protein sequence ID" value="QCT18419.1"/>
    <property type="molecule type" value="Genomic_DNA"/>
</dbReference>
<dbReference type="InterPro" id="IPR036388">
    <property type="entry name" value="WH-like_DNA-bd_sf"/>
</dbReference>
<dbReference type="InterPro" id="IPR058163">
    <property type="entry name" value="LysR-type_TF_proteobact-type"/>
</dbReference>
<gene>
    <name evidence="6" type="ORF">FEM41_01560</name>
</gene>
<dbReference type="InterPro" id="IPR005119">
    <property type="entry name" value="LysR_subst-bd"/>
</dbReference>
<evidence type="ECO:0000256" key="1">
    <source>
        <dbReference type="ARBA" id="ARBA00009437"/>
    </source>
</evidence>
<dbReference type="GO" id="GO:0006351">
    <property type="term" value="P:DNA-templated transcription"/>
    <property type="evidence" value="ECO:0007669"/>
    <property type="project" value="TreeGrafter"/>
</dbReference>
<keyword evidence="2" id="KW-0805">Transcription regulation</keyword>
<dbReference type="FunFam" id="1.10.10.10:FF:000001">
    <property type="entry name" value="LysR family transcriptional regulator"/>
    <property type="match status" value="1"/>
</dbReference>
<accession>A0A4P8YD59</accession>
<dbReference type="SUPFAM" id="SSF46785">
    <property type="entry name" value="Winged helix' DNA-binding domain"/>
    <property type="match status" value="1"/>
</dbReference>
<dbReference type="Gene3D" id="1.10.10.10">
    <property type="entry name" value="Winged helix-like DNA-binding domain superfamily/Winged helix DNA-binding domain"/>
    <property type="match status" value="1"/>
</dbReference>
<dbReference type="PANTHER" id="PTHR30537">
    <property type="entry name" value="HTH-TYPE TRANSCRIPTIONAL REGULATOR"/>
    <property type="match status" value="1"/>
</dbReference>
<evidence type="ECO:0000259" key="5">
    <source>
        <dbReference type="PROSITE" id="PS50931"/>
    </source>
</evidence>
<proteinExistence type="inferred from homology"/>
<evidence type="ECO:0000313" key="7">
    <source>
        <dbReference type="Proteomes" id="UP000302163"/>
    </source>
</evidence>
<dbReference type="OrthoDB" id="5671700at2"/>
<dbReference type="SUPFAM" id="SSF53850">
    <property type="entry name" value="Periplasmic binding protein-like II"/>
    <property type="match status" value="1"/>
</dbReference>